<dbReference type="AlphaFoldDB" id="A0AA88W4V8"/>
<dbReference type="Proteomes" id="UP001188597">
    <property type="component" value="Unassembled WGS sequence"/>
</dbReference>
<protein>
    <submittedName>
        <fullName evidence="1">Uncharacterized protein</fullName>
    </submittedName>
</protein>
<sequence length="62" mass="6764">MAVGTIVCASVWSASTASEQSDERYNELSPKESCNVGSVKEDVEKEFLDINARSAVVKRVQD</sequence>
<proteinExistence type="predicted"/>
<accession>A0AA88W4V8</accession>
<reference evidence="1" key="1">
    <citation type="submission" date="2022-12" db="EMBL/GenBank/DDBJ databases">
        <title>Draft genome assemblies for two species of Escallonia (Escalloniales).</title>
        <authorList>
            <person name="Chanderbali A."/>
            <person name="Dervinis C."/>
            <person name="Anghel I."/>
            <person name="Soltis D."/>
            <person name="Soltis P."/>
            <person name="Zapata F."/>
        </authorList>
    </citation>
    <scope>NUCLEOTIDE SEQUENCE</scope>
    <source>
        <strain evidence="1">UCBG64.0493</strain>
        <tissue evidence="1">Leaf</tissue>
    </source>
</reference>
<organism evidence="1 2">
    <name type="scientific">Escallonia herrerae</name>
    <dbReference type="NCBI Taxonomy" id="1293975"/>
    <lineage>
        <taxon>Eukaryota</taxon>
        <taxon>Viridiplantae</taxon>
        <taxon>Streptophyta</taxon>
        <taxon>Embryophyta</taxon>
        <taxon>Tracheophyta</taxon>
        <taxon>Spermatophyta</taxon>
        <taxon>Magnoliopsida</taxon>
        <taxon>eudicotyledons</taxon>
        <taxon>Gunneridae</taxon>
        <taxon>Pentapetalae</taxon>
        <taxon>asterids</taxon>
        <taxon>campanulids</taxon>
        <taxon>Escalloniales</taxon>
        <taxon>Escalloniaceae</taxon>
        <taxon>Escallonia</taxon>
    </lineage>
</organism>
<dbReference type="EMBL" id="JAVXUP010001019">
    <property type="protein sequence ID" value="KAK3017180.1"/>
    <property type="molecule type" value="Genomic_DNA"/>
</dbReference>
<comment type="caution">
    <text evidence="1">The sequence shown here is derived from an EMBL/GenBank/DDBJ whole genome shotgun (WGS) entry which is preliminary data.</text>
</comment>
<evidence type="ECO:0000313" key="2">
    <source>
        <dbReference type="Proteomes" id="UP001188597"/>
    </source>
</evidence>
<name>A0AA88W4V8_9ASTE</name>
<gene>
    <name evidence="1" type="ORF">RJ639_007123</name>
</gene>
<keyword evidence="2" id="KW-1185">Reference proteome</keyword>
<evidence type="ECO:0000313" key="1">
    <source>
        <dbReference type="EMBL" id="KAK3017180.1"/>
    </source>
</evidence>